<dbReference type="GO" id="GO:0009007">
    <property type="term" value="F:site-specific DNA-methyltransferase (adenine-specific) activity"/>
    <property type="evidence" value="ECO:0007669"/>
    <property type="project" value="UniProtKB-UniRule"/>
</dbReference>
<dbReference type="NCBIfam" id="TIGR00571">
    <property type="entry name" value="dam"/>
    <property type="match status" value="1"/>
</dbReference>
<dbReference type="AlphaFoldDB" id="A0A6N3DD47"/>
<feature type="binding site" evidence="7">
    <location>
        <position position="11"/>
    </location>
    <ligand>
        <name>S-adenosyl-L-methionine</name>
        <dbReference type="ChEBI" id="CHEBI:59789"/>
    </ligand>
</feature>
<dbReference type="InterPro" id="IPR002052">
    <property type="entry name" value="DNA_methylase_N6_adenine_CS"/>
</dbReference>
<evidence type="ECO:0000256" key="5">
    <source>
        <dbReference type="ARBA" id="ARBA00022691"/>
    </source>
</evidence>
<evidence type="ECO:0000256" key="1">
    <source>
        <dbReference type="ARBA" id="ARBA00006594"/>
    </source>
</evidence>
<dbReference type="PANTHER" id="PTHR30481:SF3">
    <property type="entry name" value="DNA ADENINE METHYLASE"/>
    <property type="match status" value="1"/>
</dbReference>
<dbReference type="GO" id="GO:0043565">
    <property type="term" value="F:sequence-specific DNA binding"/>
    <property type="evidence" value="ECO:0007669"/>
    <property type="project" value="TreeGrafter"/>
</dbReference>
<dbReference type="PIRSF" id="PIRSF000398">
    <property type="entry name" value="M_m6A_EcoRV"/>
    <property type="match status" value="1"/>
</dbReference>
<evidence type="ECO:0000256" key="4">
    <source>
        <dbReference type="ARBA" id="ARBA00022679"/>
    </source>
</evidence>
<dbReference type="InterPro" id="IPR012263">
    <property type="entry name" value="M_m6A_EcoRV"/>
</dbReference>
<evidence type="ECO:0000313" key="9">
    <source>
        <dbReference type="EMBL" id="VYU25248.1"/>
    </source>
</evidence>
<keyword evidence="4 8" id="KW-0808">Transferase</keyword>
<evidence type="ECO:0000256" key="2">
    <source>
        <dbReference type="ARBA" id="ARBA00011900"/>
    </source>
</evidence>
<dbReference type="InterPro" id="IPR023095">
    <property type="entry name" value="Ade_MeTrfase_dom_2"/>
</dbReference>
<dbReference type="Gene3D" id="3.40.50.150">
    <property type="entry name" value="Vaccinia Virus protein VP39"/>
    <property type="match status" value="1"/>
</dbReference>
<dbReference type="PRINTS" id="PR00505">
    <property type="entry name" value="D12N6MTFRASE"/>
</dbReference>
<protein>
    <recommendedName>
        <fullName evidence="2 8">Site-specific DNA-methyltransferase (adenine-specific)</fullName>
        <ecNumber evidence="2 8">2.1.1.72</ecNumber>
    </recommendedName>
</protein>
<dbReference type="GO" id="GO:0006298">
    <property type="term" value="P:mismatch repair"/>
    <property type="evidence" value="ECO:0007669"/>
    <property type="project" value="TreeGrafter"/>
</dbReference>
<evidence type="ECO:0000256" key="6">
    <source>
        <dbReference type="ARBA" id="ARBA00047942"/>
    </source>
</evidence>
<organism evidence="9">
    <name type="scientific">Veillonella ratti</name>
    <dbReference type="NCBI Taxonomy" id="103892"/>
    <lineage>
        <taxon>Bacteria</taxon>
        <taxon>Bacillati</taxon>
        <taxon>Bacillota</taxon>
        <taxon>Negativicutes</taxon>
        <taxon>Veillonellales</taxon>
        <taxon>Veillonellaceae</taxon>
        <taxon>Veillonella</taxon>
    </lineage>
</organism>
<sequence length="303" mass="35535">MKPFLKWAGGKGQLLPYIAQYYPFDDEDFKKYAEPFIGGGAVLFDVLEKYKNLEQAYISDINPYLINTYICVKVAVEDLIEQLLIYQDDFKLKEQELRREYFYKNRSRFNELVLKKIRVVKSKKSLKKDHIEMAALLIFLNRTCYNGLYRVNRNGLFNVPIGNYKNPLICDTDNLKVVSKALKKVKIEHAEYQQVEKFVDNNTFVYIDPPYRPISQTGNFTSYTPHIFDDESQEALCEVVRSLSDKGARILLSNSDPRSVDPNDYYFDKLYDSFYIKRIDALRLISRVNRDSVKELLISNIKL</sequence>
<dbReference type="GO" id="GO:0032259">
    <property type="term" value="P:methylation"/>
    <property type="evidence" value="ECO:0007669"/>
    <property type="project" value="UniProtKB-KW"/>
</dbReference>
<dbReference type="GO" id="GO:1904047">
    <property type="term" value="F:S-adenosyl-L-methionine binding"/>
    <property type="evidence" value="ECO:0007669"/>
    <property type="project" value="TreeGrafter"/>
</dbReference>
<dbReference type="InterPro" id="IPR029063">
    <property type="entry name" value="SAM-dependent_MTases_sf"/>
</dbReference>
<feature type="binding site" evidence="7">
    <location>
        <position position="7"/>
    </location>
    <ligand>
        <name>S-adenosyl-L-methionine</name>
        <dbReference type="ChEBI" id="CHEBI:59789"/>
    </ligand>
</feature>
<dbReference type="GO" id="GO:0009307">
    <property type="term" value="P:DNA restriction-modification system"/>
    <property type="evidence" value="ECO:0007669"/>
    <property type="project" value="InterPro"/>
</dbReference>
<feature type="binding site" evidence="7">
    <location>
        <position position="208"/>
    </location>
    <ligand>
        <name>S-adenosyl-L-methionine</name>
        <dbReference type="ChEBI" id="CHEBI:59789"/>
    </ligand>
</feature>
<evidence type="ECO:0000256" key="7">
    <source>
        <dbReference type="PIRSR" id="PIRSR000398-1"/>
    </source>
</evidence>
<dbReference type="EC" id="2.1.1.72" evidence="2 8"/>
<dbReference type="PANTHER" id="PTHR30481">
    <property type="entry name" value="DNA ADENINE METHYLASE"/>
    <property type="match status" value="1"/>
</dbReference>
<evidence type="ECO:0000256" key="8">
    <source>
        <dbReference type="RuleBase" id="RU361257"/>
    </source>
</evidence>
<dbReference type="EMBL" id="CACRUX010000056">
    <property type="protein sequence ID" value="VYU25248.1"/>
    <property type="molecule type" value="Genomic_DNA"/>
</dbReference>
<dbReference type="Pfam" id="PF02086">
    <property type="entry name" value="MethyltransfD12"/>
    <property type="match status" value="1"/>
</dbReference>
<reference evidence="9" key="1">
    <citation type="submission" date="2019-11" db="EMBL/GenBank/DDBJ databases">
        <authorList>
            <person name="Feng L."/>
        </authorList>
    </citation>
    <scope>NUCLEOTIDE SEQUENCE</scope>
    <source>
        <strain evidence="9">VrattiLFYP33</strain>
    </source>
</reference>
<feature type="binding site" evidence="7">
    <location>
        <position position="60"/>
    </location>
    <ligand>
        <name>S-adenosyl-L-methionine</name>
        <dbReference type="ChEBI" id="CHEBI:59789"/>
    </ligand>
</feature>
<dbReference type="PROSITE" id="PS00092">
    <property type="entry name" value="N6_MTASE"/>
    <property type="match status" value="1"/>
</dbReference>
<dbReference type="RefSeq" id="WP_156705126.1">
    <property type="nucleotide sequence ID" value="NZ_CACRUX010000056.1"/>
</dbReference>
<keyword evidence="5 8" id="KW-0949">S-adenosyl-L-methionine</keyword>
<name>A0A6N3DD47_9FIRM</name>
<dbReference type="Gene3D" id="1.10.1020.10">
    <property type="entry name" value="Adenine-specific Methyltransferase, Domain 2"/>
    <property type="match status" value="1"/>
</dbReference>
<proteinExistence type="inferred from homology"/>
<dbReference type="SUPFAM" id="SSF53335">
    <property type="entry name" value="S-adenosyl-L-methionine-dependent methyltransferases"/>
    <property type="match status" value="1"/>
</dbReference>
<gene>
    <name evidence="9" type="primary">dpnM_2</name>
    <name evidence="9" type="ORF">VRLFYP33_01555</name>
</gene>
<dbReference type="InterPro" id="IPR012327">
    <property type="entry name" value="MeTrfase_D12"/>
</dbReference>
<evidence type="ECO:0000256" key="3">
    <source>
        <dbReference type="ARBA" id="ARBA00022603"/>
    </source>
</evidence>
<keyword evidence="3 8" id="KW-0489">Methyltransferase</keyword>
<comment type="catalytic activity">
    <reaction evidence="6 8">
        <text>a 2'-deoxyadenosine in DNA + S-adenosyl-L-methionine = an N(6)-methyl-2'-deoxyadenosine in DNA + S-adenosyl-L-homocysteine + H(+)</text>
        <dbReference type="Rhea" id="RHEA:15197"/>
        <dbReference type="Rhea" id="RHEA-COMP:12418"/>
        <dbReference type="Rhea" id="RHEA-COMP:12419"/>
        <dbReference type="ChEBI" id="CHEBI:15378"/>
        <dbReference type="ChEBI" id="CHEBI:57856"/>
        <dbReference type="ChEBI" id="CHEBI:59789"/>
        <dbReference type="ChEBI" id="CHEBI:90615"/>
        <dbReference type="ChEBI" id="CHEBI:90616"/>
        <dbReference type="EC" id="2.1.1.72"/>
    </reaction>
</comment>
<accession>A0A6N3DD47</accession>
<comment type="similarity">
    <text evidence="1 8">Belongs to the N(4)/N(6)-methyltransferase family.</text>
</comment>